<reference evidence="4 5" key="1">
    <citation type="submission" date="2018-08" db="EMBL/GenBank/DDBJ databases">
        <title>A genome reference for cultivated species of the human gut microbiota.</title>
        <authorList>
            <person name="Zou Y."/>
            <person name="Xue W."/>
            <person name="Luo G."/>
        </authorList>
    </citation>
    <scope>NUCLEOTIDE SEQUENCE [LARGE SCALE GENOMIC DNA]</scope>
    <source>
        <strain evidence="4 5">AF36-11AT</strain>
    </source>
</reference>
<dbReference type="SUPFAM" id="SSF46689">
    <property type="entry name" value="Homeodomain-like"/>
    <property type="match status" value="1"/>
</dbReference>
<dbReference type="SUPFAM" id="SSF53098">
    <property type="entry name" value="Ribonuclease H-like"/>
    <property type="match status" value="1"/>
</dbReference>
<dbReference type="AlphaFoldDB" id="A0A3E2TEK2"/>
<dbReference type="InterPro" id="IPR036397">
    <property type="entry name" value="RNaseH_sf"/>
</dbReference>
<dbReference type="Proteomes" id="UP000261140">
    <property type="component" value="Unassembled WGS sequence"/>
</dbReference>
<dbReference type="InterPro" id="IPR001584">
    <property type="entry name" value="Integrase_cat-core"/>
</dbReference>
<dbReference type="GO" id="GO:0015074">
    <property type="term" value="P:DNA integration"/>
    <property type="evidence" value="ECO:0007669"/>
    <property type="project" value="InterPro"/>
</dbReference>
<gene>
    <name evidence="4" type="ORF">DWZ89_02220</name>
</gene>
<sequence>MKGGNGVRVFKHLTLTDRIRIEKWKKEGMRTREIAEKLRVDPSTVYRELKRGSYDRLNGTTWELIPTYSPDIAEQKYQAHLREKGPNLKIGKDHELAAYIERTIIDKDCSPAAVYGYAQEEGKTFKTHISVPTIYSYIKKGIFLNVTQQTLPRRGVHKNDYKKVKTKAPARAPAGESIENRPEEVKNREEFGHWEMDTVYSGQKKSTVALLVLTERKTRNENIILVPNRRAETTVQAINALERKLGAEKFGIIYKSITVDNGSEFALADQLEQSCIKDGKRTKIYYCHPYSSWERGSNENVNGMIRRRHPKGTDFSKVTPEEIAATESWINSYPRKILGYKSAGTAFRECLRKLGLTA</sequence>
<dbReference type="GO" id="GO:0006310">
    <property type="term" value="P:DNA recombination"/>
    <property type="evidence" value="ECO:0007669"/>
    <property type="project" value="UniProtKB-KW"/>
</dbReference>
<dbReference type="GO" id="GO:0032196">
    <property type="term" value="P:transposition"/>
    <property type="evidence" value="ECO:0007669"/>
    <property type="project" value="TreeGrafter"/>
</dbReference>
<evidence type="ECO:0000313" key="5">
    <source>
        <dbReference type="Proteomes" id="UP000261140"/>
    </source>
</evidence>
<evidence type="ECO:0000256" key="1">
    <source>
        <dbReference type="ARBA" id="ARBA00023172"/>
    </source>
</evidence>
<organism evidence="4 5">
    <name type="scientific">Faecalibacterium prausnitzii</name>
    <dbReference type="NCBI Taxonomy" id="853"/>
    <lineage>
        <taxon>Bacteria</taxon>
        <taxon>Bacillati</taxon>
        <taxon>Bacillota</taxon>
        <taxon>Clostridia</taxon>
        <taxon>Eubacteriales</taxon>
        <taxon>Oscillospiraceae</taxon>
        <taxon>Faecalibacterium</taxon>
    </lineage>
</organism>
<dbReference type="GO" id="GO:0003676">
    <property type="term" value="F:nucleic acid binding"/>
    <property type="evidence" value="ECO:0007669"/>
    <property type="project" value="InterPro"/>
</dbReference>
<dbReference type="Gene3D" id="1.10.10.60">
    <property type="entry name" value="Homeodomain-like"/>
    <property type="match status" value="1"/>
</dbReference>
<dbReference type="Pfam" id="PF00665">
    <property type="entry name" value="rve"/>
    <property type="match status" value="1"/>
</dbReference>
<dbReference type="EMBL" id="QVEQ01000001">
    <property type="protein sequence ID" value="RGB73624.1"/>
    <property type="molecule type" value="Genomic_DNA"/>
</dbReference>
<protein>
    <submittedName>
        <fullName evidence="4">IS30 family transposase</fullName>
    </submittedName>
</protein>
<dbReference type="PANTHER" id="PTHR10948">
    <property type="entry name" value="TRANSPOSASE"/>
    <property type="match status" value="1"/>
</dbReference>
<feature type="domain" description="Integrase catalytic" evidence="3">
    <location>
        <begin position="178"/>
        <end position="358"/>
    </location>
</feature>
<dbReference type="InterPro" id="IPR009057">
    <property type="entry name" value="Homeodomain-like_sf"/>
</dbReference>
<dbReference type="RefSeq" id="WP_117504263.1">
    <property type="nucleotide sequence ID" value="NZ_QVEQ01000001.1"/>
</dbReference>
<dbReference type="NCBIfam" id="NF033563">
    <property type="entry name" value="transpos_IS30"/>
    <property type="match status" value="1"/>
</dbReference>
<dbReference type="GO" id="GO:0004803">
    <property type="term" value="F:transposase activity"/>
    <property type="evidence" value="ECO:0007669"/>
    <property type="project" value="TreeGrafter"/>
</dbReference>
<dbReference type="InterPro" id="IPR025246">
    <property type="entry name" value="IS30-like_HTH"/>
</dbReference>
<evidence type="ECO:0000313" key="4">
    <source>
        <dbReference type="EMBL" id="RGB73624.1"/>
    </source>
</evidence>
<dbReference type="Gene3D" id="3.30.420.10">
    <property type="entry name" value="Ribonuclease H-like superfamily/Ribonuclease H"/>
    <property type="match status" value="1"/>
</dbReference>
<dbReference type="PANTHER" id="PTHR10948:SF23">
    <property type="entry name" value="TRANSPOSASE INSI FOR INSERTION SEQUENCE ELEMENT IS30A-RELATED"/>
    <property type="match status" value="1"/>
</dbReference>
<evidence type="ECO:0000256" key="2">
    <source>
        <dbReference type="SAM" id="MobiDB-lite"/>
    </source>
</evidence>
<dbReference type="GO" id="GO:0005829">
    <property type="term" value="C:cytosol"/>
    <property type="evidence" value="ECO:0007669"/>
    <property type="project" value="TreeGrafter"/>
</dbReference>
<keyword evidence="1" id="KW-0233">DNA recombination</keyword>
<comment type="caution">
    <text evidence="4">The sequence shown here is derived from an EMBL/GenBank/DDBJ whole genome shotgun (WGS) entry which is preliminary data.</text>
</comment>
<feature type="region of interest" description="Disordered" evidence="2">
    <location>
        <begin position="162"/>
        <end position="185"/>
    </location>
</feature>
<dbReference type="InterPro" id="IPR053392">
    <property type="entry name" value="Transposase_IS30-like"/>
</dbReference>
<evidence type="ECO:0000259" key="3">
    <source>
        <dbReference type="PROSITE" id="PS50994"/>
    </source>
</evidence>
<dbReference type="PROSITE" id="PS50994">
    <property type="entry name" value="INTEGRASE"/>
    <property type="match status" value="1"/>
</dbReference>
<dbReference type="InterPro" id="IPR012337">
    <property type="entry name" value="RNaseH-like_sf"/>
</dbReference>
<dbReference type="Pfam" id="PF13936">
    <property type="entry name" value="HTH_38"/>
    <property type="match status" value="1"/>
</dbReference>
<proteinExistence type="predicted"/>
<name>A0A3E2TEK2_9FIRM</name>
<dbReference type="InterPro" id="IPR051917">
    <property type="entry name" value="Transposase-Integrase"/>
</dbReference>
<accession>A0A3E2TEK2</accession>